<dbReference type="InterPro" id="IPR036518">
    <property type="entry name" value="CobE/GbiG_C_sf"/>
</dbReference>
<evidence type="ECO:0000259" key="2">
    <source>
        <dbReference type="Pfam" id="PF11760"/>
    </source>
</evidence>
<dbReference type="Gene3D" id="3.40.50.11220">
    <property type="match status" value="1"/>
</dbReference>
<dbReference type="SUPFAM" id="SSF159672">
    <property type="entry name" value="CbiG N-terminal domain-like"/>
    <property type="match status" value="1"/>
</dbReference>
<dbReference type="InterPro" id="IPR002750">
    <property type="entry name" value="CobE/GbiG_C"/>
</dbReference>
<dbReference type="SUPFAM" id="SSF159664">
    <property type="entry name" value="CobE/GbiG C-terminal domain-like"/>
    <property type="match status" value="1"/>
</dbReference>
<dbReference type="InterPro" id="IPR052553">
    <property type="entry name" value="CbiG_hydrolase"/>
</dbReference>
<reference evidence="4" key="1">
    <citation type="submission" date="2018-05" db="EMBL/GenBank/DDBJ databases">
        <authorList>
            <person name="Lanie J.A."/>
            <person name="Ng W.-L."/>
            <person name="Kazmierczak K.M."/>
            <person name="Andrzejewski T.M."/>
            <person name="Davidsen T.M."/>
            <person name="Wayne K.J."/>
            <person name="Tettelin H."/>
            <person name="Glass J.I."/>
            <person name="Rusch D."/>
            <person name="Podicherti R."/>
            <person name="Tsui H.-C.T."/>
            <person name="Winkler M.E."/>
        </authorList>
    </citation>
    <scope>NUCLEOTIDE SEQUENCE</scope>
</reference>
<organism evidence="4">
    <name type="scientific">marine metagenome</name>
    <dbReference type="NCBI Taxonomy" id="408172"/>
    <lineage>
        <taxon>unclassified sequences</taxon>
        <taxon>metagenomes</taxon>
        <taxon>ecological metagenomes</taxon>
    </lineage>
</organism>
<dbReference type="PANTHER" id="PTHR37477">
    <property type="entry name" value="COBALT-PRECORRIN-5A HYDROLASE"/>
    <property type="match status" value="1"/>
</dbReference>
<proteinExistence type="predicted"/>
<dbReference type="InterPro" id="IPR021745">
    <property type="entry name" value="CbiG_mid"/>
</dbReference>
<dbReference type="Gene3D" id="3.30.420.180">
    <property type="entry name" value="CobE/GbiG C-terminal domain"/>
    <property type="match status" value="1"/>
</dbReference>
<evidence type="ECO:0000313" key="4">
    <source>
        <dbReference type="EMBL" id="SUZ73574.1"/>
    </source>
</evidence>
<feature type="domain" description="CobE/GbiG C-terminal" evidence="1">
    <location>
        <begin position="222"/>
        <end position="345"/>
    </location>
</feature>
<evidence type="ECO:0008006" key="5">
    <source>
        <dbReference type="Google" id="ProtNLM"/>
    </source>
</evidence>
<name>A0A381Q3U9_9ZZZZ</name>
<dbReference type="Pfam" id="PF01890">
    <property type="entry name" value="CbiG_C"/>
    <property type="match status" value="1"/>
</dbReference>
<feature type="domain" description="Cobalamin synthesis G N-terminal" evidence="2">
    <location>
        <begin position="38"/>
        <end position="117"/>
    </location>
</feature>
<feature type="domain" description="Cobalamin biosynthesis central region" evidence="3">
    <location>
        <begin position="124"/>
        <end position="219"/>
    </location>
</feature>
<evidence type="ECO:0000259" key="1">
    <source>
        <dbReference type="Pfam" id="PF01890"/>
    </source>
</evidence>
<dbReference type="Pfam" id="PF11760">
    <property type="entry name" value="CbiG_N"/>
    <property type="match status" value="1"/>
</dbReference>
<dbReference type="Pfam" id="PF11761">
    <property type="entry name" value="CbiG_mid"/>
    <property type="match status" value="1"/>
</dbReference>
<dbReference type="GO" id="GO:0009236">
    <property type="term" value="P:cobalamin biosynthetic process"/>
    <property type="evidence" value="ECO:0007669"/>
    <property type="project" value="InterPro"/>
</dbReference>
<accession>A0A381Q3U9</accession>
<evidence type="ECO:0000259" key="3">
    <source>
        <dbReference type="Pfam" id="PF11761"/>
    </source>
</evidence>
<dbReference type="PANTHER" id="PTHR37477:SF1">
    <property type="entry name" value="COBALT-PRECORRIN-5A HYDROLASE"/>
    <property type="match status" value="1"/>
</dbReference>
<dbReference type="InterPro" id="IPR021744">
    <property type="entry name" value="CbiG_N"/>
</dbReference>
<dbReference type="InterPro" id="IPR038029">
    <property type="entry name" value="GbiG_N_sf"/>
</dbReference>
<protein>
    <recommendedName>
        <fullName evidence="5">Cobalamin biosynthesis protein CbiG</fullName>
    </recommendedName>
</protein>
<gene>
    <name evidence="4" type="ORF">METZ01_LOCUS26428</name>
</gene>
<dbReference type="EMBL" id="UINC01001183">
    <property type="protein sequence ID" value="SUZ73574.1"/>
    <property type="molecule type" value="Genomic_DNA"/>
</dbReference>
<dbReference type="AlphaFoldDB" id="A0A381Q3U9"/>
<sequence length="353" mass="37163">MARTLAGSLDRDHALFIDRRFRKDDDSGEAFDLPLWPVVKRAFAGYSSLVLFLSAGASIRLLAPLLESKQIDPAVVCVDDAGSFCVSLISGHVGGADQLAQEVAVCLGARAVVTSASHASGTLAVDLLGREFGWRLKADATTITRASAAVINSQPIGIWQGAGEPGWWPDGKPLPGNIAVYATLEDLAASACATALIISDTTSDLETLLADKITVVYRPRSLVIGMGCRRGVPVEELESLLAEALRENGLSAECLAEIATAEIKRGEPGLEQLAERHGVPLSFLQANELNAVFETNPGAITSKSERAHGLVGVWGVAEPAALLTAGASQLLVNREKTTRATIAIARKDFTGNS</sequence>